<feature type="compositionally biased region" description="Polar residues" evidence="1">
    <location>
        <begin position="72"/>
        <end position="84"/>
    </location>
</feature>
<feature type="domain" description="Plastid division protein CDP1-like IMS" evidence="3">
    <location>
        <begin position="91"/>
        <end position="209"/>
    </location>
</feature>
<organism evidence="4">
    <name type="scientific">Planktothricoides raciborskii GIHE-MW2</name>
    <dbReference type="NCBI Taxonomy" id="2792601"/>
    <lineage>
        <taxon>Bacteria</taxon>
        <taxon>Bacillati</taxon>
        <taxon>Cyanobacteriota</taxon>
        <taxon>Cyanophyceae</taxon>
        <taxon>Oscillatoriophycideae</taxon>
        <taxon>Oscillatoriales</taxon>
        <taxon>Oscillatoriaceae</taxon>
        <taxon>Planktothricoides</taxon>
    </lineage>
</organism>
<keyword evidence="2" id="KW-0472">Membrane</keyword>
<dbReference type="Pfam" id="PF13355">
    <property type="entry name" value="ARC6-like_IMS"/>
    <property type="match status" value="1"/>
</dbReference>
<keyword evidence="2" id="KW-1133">Transmembrane helix</keyword>
<dbReference type="EMBL" id="CP159837">
    <property type="protein sequence ID" value="XCM38784.1"/>
    <property type="molecule type" value="Genomic_DNA"/>
</dbReference>
<feature type="compositionally biased region" description="Low complexity" evidence="1">
    <location>
        <begin position="49"/>
        <end position="64"/>
    </location>
</feature>
<evidence type="ECO:0000313" key="4">
    <source>
        <dbReference type="EMBL" id="XCM38784.1"/>
    </source>
</evidence>
<evidence type="ECO:0000256" key="2">
    <source>
        <dbReference type="SAM" id="Phobius"/>
    </source>
</evidence>
<feature type="transmembrane region" description="Helical" evidence="2">
    <location>
        <begin position="12"/>
        <end position="36"/>
    </location>
</feature>
<keyword evidence="2" id="KW-0812">Transmembrane</keyword>
<dbReference type="RefSeq" id="WP_354635932.1">
    <property type="nucleotide sequence ID" value="NZ_CP159837.1"/>
</dbReference>
<feature type="region of interest" description="Disordered" evidence="1">
    <location>
        <begin position="45"/>
        <end position="84"/>
    </location>
</feature>
<proteinExistence type="predicted"/>
<name>A0AAU8JJY8_9CYAN</name>
<protein>
    <submittedName>
        <fullName evidence="4">ARC6/PARC6 family protein</fullName>
    </submittedName>
</protein>
<gene>
    <name evidence="4" type="ORF">ABWT76_001657</name>
</gene>
<sequence>MNNEQEEKRKLWKIYGILMGVMVGGAVLILGTQAAWNAIQRHSAKSTEAETSAEPETPSNSSTLPNPPVSSQYNSQPTQPTIPSGLSQQEAVNLINQWLQAKGKIFAPPFDRQLLAQYTHTQGKLYQDIVKLQGPMDWLRSTGSYYTFNQSQIIEVIEFSTSGELPVLKVKISENMVFYNGEQNKRETKASTNSYTYTFRQQQGSWKIEDYQ</sequence>
<reference evidence="4" key="1">
    <citation type="submission" date="2024-07" db="EMBL/GenBank/DDBJ databases">
        <authorList>
            <person name="Kim Y.J."/>
            <person name="Jeong J.Y."/>
        </authorList>
    </citation>
    <scope>NUCLEOTIDE SEQUENCE</scope>
    <source>
        <strain evidence="4">GIHE-MW2</strain>
    </source>
</reference>
<dbReference type="InterPro" id="IPR025344">
    <property type="entry name" value="CDP1-like_IMS"/>
</dbReference>
<evidence type="ECO:0000256" key="1">
    <source>
        <dbReference type="SAM" id="MobiDB-lite"/>
    </source>
</evidence>
<evidence type="ECO:0000259" key="3">
    <source>
        <dbReference type="Pfam" id="PF13355"/>
    </source>
</evidence>
<dbReference type="AlphaFoldDB" id="A0AAU8JJY8"/>
<accession>A0AAU8JJY8</accession>